<dbReference type="GO" id="GO:0019948">
    <property type="term" value="F:SUMO activating enzyme activity"/>
    <property type="evidence" value="ECO:0007669"/>
    <property type="project" value="TreeGrafter"/>
</dbReference>
<dbReference type="FunFam" id="3.40.30.10:FF:000162">
    <property type="entry name" value="Glutathione S-transferase Gst3"/>
    <property type="match status" value="1"/>
</dbReference>
<dbReference type="Proteomes" id="UP000070501">
    <property type="component" value="Unassembled WGS sequence"/>
</dbReference>
<dbReference type="SUPFAM" id="SSF52833">
    <property type="entry name" value="Thioredoxin-like"/>
    <property type="match status" value="1"/>
</dbReference>
<dbReference type="Pfam" id="PF13410">
    <property type="entry name" value="GST_C_2"/>
    <property type="match status" value="1"/>
</dbReference>
<dbReference type="InterPro" id="IPR018075">
    <property type="entry name" value="UBQ-activ_enz_E1"/>
</dbReference>
<accession>A0A136J577</accession>
<dbReference type="SFLD" id="SFLDG01148">
    <property type="entry name" value="Xi_(cytGST)"/>
    <property type="match status" value="1"/>
</dbReference>
<dbReference type="Pfam" id="PF13409">
    <property type="entry name" value="GST_N_2"/>
    <property type="match status" value="1"/>
</dbReference>
<dbReference type="Gene3D" id="3.50.50.80">
    <property type="entry name" value="Ubiquitin-activating enzyme E1, inactive adenylation domain, subdomain 1"/>
    <property type="match status" value="1"/>
</dbReference>
<dbReference type="InterPro" id="IPR036282">
    <property type="entry name" value="Glutathione-S-Trfase_C_sf"/>
</dbReference>
<dbReference type="InterPro" id="IPR032420">
    <property type="entry name" value="E1_4HB"/>
</dbReference>
<dbReference type="FunFam" id="3.40.50.12550:FF:000001">
    <property type="entry name" value="Ubiquitin-activating enzyme E1 1"/>
    <property type="match status" value="1"/>
</dbReference>
<organism evidence="15 16">
    <name type="scientific">Microdochium bolleyi</name>
    <dbReference type="NCBI Taxonomy" id="196109"/>
    <lineage>
        <taxon>Eukaryota</taxon>
        <taxon>Fungi</taxon>
        <taxon>Dikarya</taxon>
        <taxon>Ascomycota</taxon>
        <taxon>Pezizomycotina</taxon>
        <taxon>Sordariomycetes</taxon>
        <taxon>Xylariomycetidae</taxon>
        <taxon>Xylariales</taxon>
        <taxon>Microdochiaceae</taxon>
        <taxon>Microdochium</taxon>
    </lineage>
</organism>
<comment type="similarity">
    <text evidence="3 12">Belongs to the ubiquitin-activating E1 family.</text>
</comment>
<dbReference type="Gene3D" id="3.40.30.10">
    <property type="entry name" value="Glutaredoxin"/>
    <property type="match status" value="1"/>
</dbReference>
<dbReference type="CDD" id="cd03190">
    <property type="entry name" value="GST_C_Omega_like"/>
    <property type="match status" value="1"/>
</dbReference>
<dbReference type="PANTHER" id="PTHR10953:SF4">
    <property type="entry name" value="UBIQUITIN-ACTIVATING ENZYME E1 C-TERMINAL DOMAIN-CONTAINING PROTEIN"/>
    <property type="match status" value="1"/>
</dbReference>
<dbReference type="Gene3D" id="3.10.290.60">
    <property type="entry name" value="Ubiquitin-activating enzyme E1, UFD domain"/>
    <property type="match status" value="1"/>
</dbReference>
<comment type="similarity">
    <text evidence="4">Belongs to the GST superfamily.</text>
</comment>
<dbReference type="NCBIfam" id="TIGR01408">
    <property type="entry name" value="Ube1"/>
    <property type="match status" value="1"/>
</dbReference>
<keyword evidence="9 12" id="KW-0067">ATP-binding</keyword>
<evidence type="ECO:0000256" key="8">
    <source>
        <dbReference type="ARBA" id="ARBA00022786"/>
    </source>
</evidence>
<dbReference type="PANTHER" id="PTHR10953">
    <property type="entry name" value="UBIQUITIN-ACTIVATING ENZYME E1"/>
    <property type="match status" value="1"/>
</dbReference>
<dbReference type="InterPro" id="IPR004045">
    <property type="entry name" value="Glutathione_S-Trfase_N"/>
</dbReference>
<dbReference type="GO" id="GO:0031510">
    <property type="term" value="C:SUMO activating enzyme complex"/>
    <property type="evidence" value="ECO:0007669"/>
    <property type="project" value="TreeGrafter"/>
</dbReference>
<dbReference type="InterPro" id="IPR000594">
    <property type="entry name" value="ThiF_NAD_FAD-bd"/>
</dbReference>
<dbReference type="PROSITE" id="PS50405">
    <property type="entry name" value="GST_CTER"/>
    <property type="match status" value="1"/>
</dbReference>
<keyword evidence="7 12" id="KW-0547">Nucleotide-binding</keyword>
<sequence>MAGEQVDLVTRLQVDDSVVGHQEIDESLYSRQLYVLGHEAMKRMGASNVLIVGMKGLGVEIAKNIALAGVKSLTLHDPAPVAVEDLSSQFFLHPEDVGKPRDATTAPRVAELNAYTPVHIHESAGLGENLSQFDKYQVVVLTNTPLHIQLAVGDYCHSKGIYFVVADTFGLFGSIFCDFGKKFTCLDATGENPLNGIIAGIDEEGLVSALDETRHGLEDGDFVTFSEIEGMEGLNNSDPRKITVKGPYTFSIGDVSGLGQYKRGGLYQQVKMPKFIDFTPISSAIREPEFVMSDFAKFDRPQQLHVGFEALHAFAQAQGRLPRPMNEEDAIVLVASAKAFVEKEKLDVEIDEKLIKELSFQARGDLSPMAALFGGLTAQEVLKAVSGKFHPIKQWFYFDSLESLPTNSARTEELCKPTGTRYDGLIAVFGREYHEKIRNVKQFLVGAGAIGCEMLKNWAMIGLGTGPQGAITVTDMDSIEKSNLNRQFLFRPKDVGQMKSDTAAAAVQAMNPDLKGHITCIKDRVGPDTEHIFNEEFWEALDGVTNALDNVEARTYVDRRCVFFHKPLLESGTLGTKGNTQVVLPHLTESYSSSQDPPEQSFPMCTLRSFPNKIEHTIAWARELFETSFVKSAETVNLYLSQPNYLETTLKQGGNEKATLETIRDYLVTDKPLSFEDCIIWARMLFERQYNNAIQQLLYNFPKDSVSSTGTPFWSGPKRAPDPLKFDPKNPTHFGFVVAAANLHAFNYNINTTGVSKDLYAKVLDNMIIPDFSPDSNVKIQEKDSDPDPNASSSFDDGAELQSITDSLPSASKMAGFKLTPVEFEKDDDTNHHIDFITAASNLRAENYKIETANKHRTKFIAGKIIPAIATTTALVTGLVVLELFKIVDGNKDIEQYKNGFVNLALPFFGFSEPIASPKVEYKGPNGKVTLDKIWDRFELADVTLQELIDDFKGRGLTISMLSSGVSLLYASFFPKAKLQERLGQKLSKLVETVSKKPIPEHQKEVIFEVVAEDEDEEDVEVPYIKVKVRHNGLAGTPSIAPSFPSMNIHKVSGKLRNPTLITSYTSTRAIQPRRISTLCGGLYLRSIANTSTSVHSTHIRMASKVTDWVKPGDNSGEFKRQVSSFRDWISNEPGAKFPAEKGRYHLYVSYACPWACRTLIARKLKGLEDFISYSVVHWHLGEKGWRFATADDKDAEGDNVVPDPLHPDFTHIRDVYFLADENYNARFTVPVLFDKKAKTIVSNESSEILRMLGTAFNDQLPAEYAKVDLYPESLRGEIDAAAEWTYDKINNGVYKSGFATTQEAYDRNVKALFEALDRAEKHLANTASEGPYWFGKNITETDIRVFVTIIRFDPVYVQHFKCNIRDIRSGYPALHKWMRELYWNHPSGAFKETTNFLHIKNHYTRSHTQINPHSITPVGPLPDILPLEEEVPAVLAAKSA</sequence>
<dbReference type="GO" id="GO:0004364">
    <property type="term" value="F:glutathione transferase activity"/>
    <property type="evidence" value="ECO:0007669"/>
    <property type="project" value="InterPro"/>
</dbReference>
<keyword evidence="16" id="KW-1185">Reference proteome</keyword>
<feature type="active site" description="Glycyl thioester intermediate" evidence="11">
    <location>
        <position position="605"/>
    </location>
</feature>
<dbReference type="Pfam" id="PF09358">
    <property type="entry name" value="E1_UFD"/>
    <property type="match status" value="1"/>
</dbReference>
<name>A0A136J577_9PEZI</name>
<evidence type="ECO:0000256" key="13">
    <source>
        <dbReference type="SAM" id="MobiDB-lite"/>
    </source>
</evidence>
<dbReference type="SMART" id="SM00985">
    <property type="entry name" value="UBA_e1_C"/>
    <property type="match status" value="1"/>
</dbReference>
<evidence type="ECO:0000256" key="7">
    <source>
        <dbReference type="ARBA" id="ARBA00022741"/>
    </source>
</evidence>
<dbReference type="Gene3D" id="3.40.50.12550">
    <property type="entry name" value="Ubiquitin-activating enzyme E1, inactive adenylation domain, subdomain 2"/>
    <property type="match status" value="1"/>
</dbReference>
<dbReference type="InterPro" id="IPR010987">
    <property type="entry name" value="Glutathione-S-Trfase_C-like"/>
</dbReference>
<reference evidence="16" key="1">
    <citation type="submission" date="2016-02" db="EMBL/GenBank/DDBJ databases">
        <title>Draft genome sequence of Microdochium bolleyi, a fungal endophyte of beachgrass.</title>
        <authorList>
            <consortium name="DOE Joint Genome Institute"/>
            <person name="David A.S."/>
            <person name="May G."/>
            <person name="Haridas S."/>
            <person name="Lim J."/>
            <person name="Wang M."/>
            <person name="Labutti K."/>
            <person name="Lipzen A."/>
            <person name="Barry K."/>
            <person name="Grigoriev I.V."/>
        </authorList>
    </citation>
    <scope>NUCLEOTIDE SEQUENCE [LARGE SCALE GENOMIC DNA]</scope>
    <source>
        <strain evidence="16">J235TASD1</strain>
    </source>
</reference>
<keyword evidence="6 12" id="KW-0436">Ligase</keyword>
<dbReference type="InParanoid" id="A0A136J577"/>
<dbReference type="Pfam" id="PF10585">
    <property type="entry name" value="UBA_E1_SCCH"/>
    <property type="match status" value="1"/>
</dbReference>
<dbReference type="SUPFAM" id="SSF69572">
    <property type="entry name" value="Activating enzymes of the ubiquitin-like proteins"/>
    <property type="match status" value="2"/>
</dbReference>
<evidence type="ECO:0000313" key="16">
    <source>
        <dbReference type="Proteomes" id="UP000070501"/>
    </source>
</evidence>
<dbReference type="InterPro" id="IPR035985">
    <property type="entry name" value="Ubiquitin-activating_enz"/>
</dbReference>
<dbReference type="OrthoDB" id="10252231at2759"/>
<evidence type="ECO:0000256" key="10">
    <source>
        <dbReference type="ARBA" id="ARBA00073786"/>
    </source>
</evidence>
<comment type="pathway">
    <text evidence="2">Protein modification; protein ubiquitination.</text>
</comment>
<gene>
    <name evidence="15" type="ORF">Micbo1qcDRAFT_195241</name>
</gene>
<dbReference type="InterPro" id="IPR042302">
    <property type="entry name" value="E1_FCCH_sf"/>
</dbReference>
<dbReference type="Gene3D" id="1.20.1050.10">
    <property type="match status" value="1"/>
</dbReference>
<dbReference type="FunFam" id="3.50.50.80:FF:000001">
    <property type="entry name" value="ubiquitin-like modifier-activating enzyme 1"/>
    <property type="match status" value="1"/>
</dbReference>
<evidence type="ECO:0000256" key="11">
    <source>
        <dbReference type="PROSITE-ProRule" id="PRU10132"/>
    </source>
</evidence>
<dbReference type="SFLD" id="SFLDG01206">
    <property type="entry name" value="Xi.1"/>
    <property type="match status" value="1"/>
</dbReference>
<evidence type="ECO:0000256" key="12">
    <source>
        <dbReference type="RuleBase" id="RU000519"/>
    </source>
</evidence>
<protein>
    <recommendedName>
        <fullName evidence="10">Ubiquitin-activating enzyme E1 1</fullName>
        <ecNumber evidence="5">6.2.1.45</ecNumber>
    </recommendedName>
</protein>
<evidence type="ECO:0000256" key="4">
    <source>
        <dbReference type="ARBA" id="ARBA00007409"/>
    </source>
</evidence>
<dbReference type="Gene3D" id="1.10.10.2660">
    <property type="entry name" value="Ubiquitin-activating enzyme E1, SCCH domain"/>
    <property type="match status" value="1"/>
</dbReference>
<dbReference type="InterPro" id="IPR038252">
    <property type="entry name" value="UBA_E1_C_sf"/>
</dbReference>
<evidence type="ECO:0000313" key="15">
    <source>
        <dbReference type="EMBL" id="KXJ92350.1"/>
    </source>
</evidence>
<dbReference type="GO" id="GO:0016925">
    <property type="term" value="P:protein sumoylation"/>
    <property type="evidence" value="ECO:0007669"/>
    <property type="project" value="TreeGrafter"/>
</dbReference>
<dbReference type="Gene3D" id="2.40.30.180">
    <property type="entry name" value="Ubiquitin-activating enzyme E1, FCCH domain"/>
    <property type="match status" value="1"/>
</dbReference>
<evidence type="ECO:0000256" key="6">
    <source>
        <dbReference type="ARBA" id="ARBA00022598"/>
    </source>
</evidence>
<dbReference type="STRING" id="196109.A0A136J577"/>
<dbReference type="CDD" id="cd01491">
    <property type="entry name" value="Ube1_repeat1"/>
    <property type="match status" value="1"/>
</dbReference>
<dbReference type="InterPro" id="IPR045886">
    <property type="entry name" value="ThiF/MoeB/HesA"/>
</dbReference>
<dbReference type="FunCoup" id="A0A136J577">
    <property type="interactions" value="1256"/>
</dbReference>
<proteinExistence type="inferred from homology"/>
<dbReference type="FunFam" id="3.40.50.720:FF:000015">
    <property type="entry name" value="Ubiquitin-activating enzyme E1 1"/>
    <property type="match status" value="1"/>
</dbReference>
<dbReference type="InterPro" id="IPR036249">
    <property type="entry name" value="Thioredoxin-like_sf"/>
</dbReference>
<dbReference type="SFLD" id="SFLDS00019">
    <property type="entry name" value="Glutathione_Transferase_(cytos"/>
    <property type="match status" value="1"/>
</dbReference>
<dbReference type="Pfam" id="PF16191">
    <property type="entry name" value="E1_4HB"/>
    <property type="match status" value="1"/>
</dbReference>
<dbReference type="InterPro" id="IPR019572">
    <property type="entry name" value="UBA_E1_SCCH"/>
</dbReference>
<evidence type="ECO:0000256" key="5">
    <source>
        <dbReference type="ARBA" id="ARBA00012990"/>
    </source>
</evidence>
<keyword evidence="8 12" id="KW-0833">Ubl conjugation pathway</keyword>
<dbReference type="InterPro" id="IPR042449">
    <property type="entry name" value="Ub-E1_IAD_1"/>
</dbReference>
<dbReference type="Pfam" id="PF00899">
    <property type="entry name" value="ThiF"/>
    <property type="match status" value="1"/>
</dbReference>
<evidence type="ECO:0000256" key="1">
    <source>
        <dbReference type="ARBA" id="ARBA00000488"/>
    </source>
</evidence>
<dbReference type="FunFam" id="2.40.30.180:FF:000001">
    <property type="entry name" value="ubiquitin-like modifier-activating enzyme 1"/>
    <property type="match status" value="1"/>
</dbReference>
<dbReference type="GO" id="GO:0005524">
    <property type="term" value="F:ATP binding"/>
    <property type="evidence" value="ECO:0007669"/>
    <property type="project" value="UniProtKB-KW"/>
</dbReference>
<dbReference type="PROSITE" id="PS00865">
    <property type="entry name" value="UBIQUITIN_ACTIVAT_2"/>
    <property type="match status" value="1"/>
</dbReference>
<dbReference type="InterPro" id="IPR018965">
    <property type="entry name" value="Ub-activating_enz_E1_C"/>
</dbReference>
<dbReference type="CDD" id="cd01490">
    <property type="entry name" value="Ube1_repeat2"/>
    <property type="match status" value="1"/>
</dbReference>
<dbReference type="FunFam" id="3.10.290.60:FF:000002">
    <property type="entry name" value="Ubiquitin-like modifier-activating enzyme 1"/>
    <property type="match status" value="1"/>
</dbReference>
<feature type="region of interest" description="Disordered" evidence="13">
    <location>
        <begin position="775"/>
        <end position="797"/>
    </location>
</feature>
<dbReference type="FunFam" id="1.10.10.2660:FF:000001">
    <property type="entry name" value="Ubiquitin-activating enzyme E1 1"/>
    <property type="match status" value="1"/>
</dbReference>
<dbReference type="GO" id="GO:0005737">
    <property type="term" value="C:cytoplasm"/>
    <property type="evidence" value="ECO:0007669"/>
    <property type="project" value="TreeGrafter"/>
</dbReference>
<dbReference type="UniPathway" id="UPA00143"/>
<evidence type="ECO:0000256" key="2">
    <source>
        <dbReference type="ARBA" id="ARBA00004906"/>
    </source>
</evidence>
<dbReference type="Pfam" id="PF16190">
    <property type="entry name" value="E1_FCCH"/>
    <property type="match status" value="1"/>
</dbReference>
<dbReference type="Gene3D" id="3.40.50.720">
    <property type="entry name" value="NAD(P)-binding Rossmann-like Domain"/>
    <property type="match status" value="1"/>
</dbReference>
<dbReference type="InterPro" id="IPR047047">
    <property type="entry name" value="GST_Omega-like_C"/>
</dbReference>
<dbReference type="InterPro" id="IPR040079">
    <property type="entry name" value="Glutathione_S-Trfase"/>
</dbReference>
<dbReference type="PRINTS" id="PR01849">
    <property type="entry name" value="UBIQUITINACT"/>
</dbReference>
<evidence type="ECO:0000256" key="9">
    <source>
        <dbReference type="ARBA" id="ARBA00022840"/>
    </source>
</evidence>
<dbReference type="EC" id="6.2.1.45" evidence="5"/>
<dbReference type="InterPro" id="IPR042063">
    <property type="entry name" value="Ubi_acti_E1_SCCH"/>
</dbReference>
<feature type="domain" description="GST C-terminal" evidence="14">
    <location>
        <begin position="1261"/>
        <end position="1404"/>
    </location>
</feature>
<evidence type="ECO:0000259" key="14">
    <source>
        <dbReference type="PROSITE" id="PS50405"/>
    </source>
</evidence>
<dbReference type="InterPro" id="IPR016639">
    <property type="entry name" value="GST_Omega/GSH"/>
</dbReference>
<comment type="catalytic activity">
    <reaction evidence="1">
        <text>ATP + ubiquitin + [E1 ubiquitin-activating enzyme]-L-cysteine = AMP + diphosphate + S-ubiquitinyl-[E1 ubiquitin-activating enzyme]-L-cysteine.</text>
        <dbReference type="EC" id="6.2.1.45"/>
    </reaction>
</comment>
<evidence type="ECO:0000256" key="3">
    <source>
        <dbReference type="ARBA" id="ARBA00005673"/>
    </source>
</evidence>
<dbReference type="GO" id="GO:0004839">
    <property type="term" value="F:ubiquitin activating enzyme activity"/>
    <property type="evidence" value="ECO:0007669"/>
    <property type="project" value="UniProtKB-EC"/>
</dbReference>
<dbReference type="SUPFAM" id="SSF47616">
    <property type="entry name" value="GST C-terminal domain-like"/>
    <property type="match status" value="1"/>
</dbReference>
<dbReference type="InterPro" id="IPR032418">
    <property type="entry name" value="E1_FCCH"/>
</dbReference>
<dbReference type="EMBL" id="KQ964249">
    <property type="protein sequence ID" value="KXJ92350.1"/>
    <property type="molecule type" value="Genomic_DNA"/>
</dbReference>
<dbReference type="InterPro" id="IPR000011">
    <property type="entry name" value="UBQ/SUMO-activ_enz_E1-like"/>
</dbReference>
<dbReference type="InterPro" id="IPR033127">
    <property type="entry name" value="UBQ-activ_enz_E1_Cys_AS"/>
</dbReference>